<evidence type="ECO:0000313" key="3">
    <source>
        <dbReference type="Proteomes" id="UP001300502"/>
    </source>
</evidence>
<accession>A0AAV9ICD2</accession>
<evidence type="ECO:0008006" key="4">
    <source>
        <dbReference type="Google" id="ProtNLM"/>
    </source>
</evidence>
<dbReference type="GO" id="GO:0006614">
    <property type="term" value="P:SRP-dependent cotranslational protein targeting to membrane"/>
    <property type="evidence" value="ECO:0007669"/>
    <property type="project" value="InterPro"/>
</dbReference>
<reference evidence="2 3" key="1">
    <citation type="submission" date="2022-07" db="EMBL/GenBank/DDBJ databases">
        <title>Genome-wide signatures of adaptation to extreme environments.</title>
        <authorList>
            <person name="Cho C.H."/>
            <person name="Yoon H.S."/>
        </authorList>
    </citation>
    <scope>NUCLEOTIDE SEQUENCE [LARGE SCALE GENOMIC DNA]</scope>
    <source>
        <strain evidence="2 3">108.79 E11</strain>
    </source>
</reference>
<dbReference type="Pfam" id="PF07074">
    <property type="entry name" value="TRAP-gamma"/>
    <property type="match status" value="1"/>
</dbReference>
<dbReference type="EMBL" id="JANCYU010000027">
    <property type="protein sequence ID" value="KAK4525007.1"/>
    <property type="molecule type" value="Genomic_DNA"/>
</dbReference>
<keyword evidence="3" id="KW-1185">Reference proteome</keyword>
<dbReference type="GO" id="GO:0016020">
    <property type="term" value="C:membrane"/>
    <property type="evidence" value="ECO:0007669"/>
    <property type="project" value="InterPro"/>
</dbReference>
<proteinExistence type="predicted"/>
<evidence type="ECO:0000256" key="1">
    <source>
        <dbReference type="SAM" id="Phobius"/>
    </source>
</evidence>
<gene>
    <name evidence="2" type="ORF">GAYE_SCF07G2911</name>
</gene>
<evidence type="ECO:0000313" key="2">
    <source>
        <dbReference type="EMBL" id="KAK4525007.1"/>
    </source>
</evidence>
<protein>
    <recommendedName>
        <fullName evidence="4">Signal sequence receptor subunit gamma</fullName>
    </recommendedName>
</protein>
<dbReference type="Proteomes" id="UP001300502">
    <property type="component" value="Unassembled WGS sequence"/>
</dbReference>
<keyword evidence="1" id="KW-1133">Transmembrane helix</keyword>
<sequence length="176" mass="19538">MSSSNESIETLLLKTFPKEIPTSYCLVYALLAIPVLALDVYLYLAVLHLNFIASSVSLIIGTTVGLVLLVTSYHKTAYAKWSKLDRTTEQPTKSSFKGNLSAYRSGVESHLWLLERSSVSYSVMINNAIFQAFVFVIGFYLLRDKVPDELNFIVTIALSAGFVRLNAESAFKSVHS</sequence>
<name>A0AAV9ICD2_9RHOD</name>
<dbReference type="InterPro" id="IPR009779">
    <property type="entry name" value="SSR3"/>
</dbReference>
<keyword evidence="1" id="KW-0812">Transmembrane</keyword>
<keyword evidence="1" id="KW-0472">Membrane</keyword>
<feature type="transmembrane region" description="Helical" evidence="1">
    <location>
        <begin position="119"/>
        <end position="142"/>
    </location>
</feature>
<feature type="transmembrane region" description="Helical" evidence="1">
    <location>
        <begin position="51"/>
        <end position="73"/>
    </location>
</feature>
<dbReference type="AlphaFoldDB" id="A0AAV9ICD2"/>
<comment type="caution">
    <text evidence="2">The sequence shown here is derived from an EMBL/GenBank/DDBJ whole genome shotgun (WGS) entry which is preliminary data.</text>
</comment>
<feature type="transmembrane region" description="Helical" evidence="1">
    <location>
        <begin position="20"/>
        <end position="44"/>
    </location>
</feature>
<organism evidence="2 3">
    <name type="scientific">Galdieria yellowstonensis</name>
    <dbReference type="NCBI Taxonomy" id="3028027"/>
    <lineage>
        <taxon>Eukaryota</taxon>
        <taxon>Rhodophyta</taxon>
        <taxon>Bangiophyceae</taxon>
        <taxon>Galdieriales</taxon>
        <taxon>Galdieriaceae</taxon>
        <taxon>Galdieria</taxon>
    </lineage>
</organism>